<protein>
    <submittedName>
        <fullName evidence="2">Uncharacterized protein</fullName>
    </submittedName>
</protein>
<keyword evidence="3" id="KW-1185">Reference proteome</keyword>
<evidence type="ECO:0000313" key="2">
    <source>
        <dbReference type="EMBL" id="KAK3734653.1"/>
    </source>
</evidence>
<evidence type="ECO:0000256" key="1">
    <source>
        <dbReference type="SAM" id="MobiDB-lite"/>
    </source>
</evidence>
<reference evidence="2" key="1">
    <citation type="journal article" date="2023" name="G3 (Bethesda)">
        <title>A reference genome for the long-term kleptoplast-retaining sea slug Elysia crispata morphotype clarki.</title>
        <authorList>
            <person name="Eastman K.E."/>
            <person name="Pendleton A.L."/>
            <person name="Shaikh M.A."/>
            <person name="Suttiyut T."/>
            <person name="Ogas R."/>
            <person name="Tomko P."/>
            <person name="Gavelis G."/>
            <person name="Widhalm J.R."/>
            <person name="Wisecaver J.H."/>
        </authorList>
    </citation>
    <scope>NUCLEOTIDE SEQUENCE</scope>
    <source>
        <strain evidence="2">ECLA1</strain>
    </source>
</reference>
<accession>A0AAE0Y6H4</accession>
<dbReference type="Proteomes" id="UP001283361">
    <property type="component" value="Unassembled WGS sequence"/>
</dbReference>
<organism evidence="2 3">
    <name type="scientific">Elysia crispata</name>
    <name type="common">lettuce slug</name>
    <dbReference type="NCBI Taxonomy" id="231223"/>
    <lineage>
        <taxon>Eukaryota</taxon>
        <taxon>Metazoa</taxon>
        <taxon>Spiralia</taxon>
        <taxon>Lophotrochozoa</taxon>
        <taxon>Mollusca</taxon>
        <taxon>Gastropoda</taxon>
        <taxon>Heterobranchia</taxon>
        <taxon>Euthyneura</taxon>
        <taxon>Panpulmonata</taxon>
        <taxon>Sacoglossa</taxon>
        <taxon>Placobranchoidea</taxon>
        <taxon>Plakobranchidae</taxon>
        <taxon>Elysia</taxon>
    </lineage>
</organism>
<comment type="caution">
    <text evidence="2">The sequence shown here is derived from an EMBL/GenBank/DDBJ whole genome shotgun (WGS) entry which is preliminary data.</text>
</comment>
<dbReference type="AlphaFoldDB" id="A0AAE0Y6H4"/>
<proteinExistence type="predicted"/>
<feature type="region of interest" description="Disordered" evidence="1">
    <location>
        <begin position="104"/>
        <end position="125"/>
    </location>
</feature>
<gene>
    <name evidence="2" type="ORF">RRG08_003560</name>
</gene>
<sequence length="125" mass="14297">MQRMRDICGACAKIVFEDRLQEMADWDMTCACQGGRLQRRERSWESAVPFCLPIVAGCSSRPGLKNGRVIPLCLRRFKNKKRMRAAVQEDDRVTEAAWATLDNGRRSDGEISKDNGRQTRRTGYD</sequence>
<evidence type="ECO:0000313" key="3">
    <source>
        <dbReference type="Proteomes" id="UP001283361"/>
    </source>
</evidence>
<name>A0AAE0Y6H4_9GAST</name>
<dbReference type="EMBL" id="JAWDGP010006844">
    <property type="protein sequence ID" value="KAK3734653.1"/>
    <property type="molecule type" value="Genomic_DNA"/>
</dbReference>